<dbReference type="Proteomes" id="UP000094565">
    <property type="component" value="Chromosome 3"/>
</dbReference>
<name>A0A1B2JGJ9_PICPA</name>
<evidence type="ECO:0000313" key="1">
    <source>
        <dbReference type="EMBL" id="ANZ77194.1"/>
    </source>
</evidence>
<reference evidence="1 2" key="1">
    <citation type="submission" date="2016-02" db="EMBL/GenBank/DDBJ databases">
        <title>Comparative genomic and transcriptomic foundation for Pichia pastoris.</title>
        <authorList>
            <person name="Love K.R."/>
            <person name="Shah K.A."/>
            <person name="Whittaker C.A."/>
            <person name="Wu J."/>
            <person name="Bartlett M.C."/>
            <person name="Ma D."/>
            <person name="Leeson R.L."/>
            <person name="Priest M."/>
            <person name="Young S.K."/>
            <person name="Love J.C."/>
        </authorList>
    </citation>
    <scope>NUCLEOTIDE SEQUENCE [LARGE SCALE GENOMIC DNA]</scope>
    <source>
        <strain evidence="1 2">ATCC 28485</strain>
    </source>
</reference>
<keyword evidence="2" id="KW-1185">Reference proteome</keyword>
<protein>
    <submittedName>
        <fullName evidence="1">BA75_03947T0</fullName>
    </submittedName>
</protein>
<dbReference type="InterPro" id="IPR038605">
    <property type="entry name" value="Pba1_sf"/>
</dbReference>
<organism evidence="1 2">
    <name type="scientific">Komagataella pastoris</name>
    <name type="common">Yeast</name>
    <name type="synonym">Pichia pastoris</name>
    <dbReference type="NCBI Taxonomy" id="4922"/>
    <lineage>
        <taxon>Eukaryota</taxon>
        <taxon>Fungi</taxon>
        <taxon>Dikarya</taxon>
        <taxon>Ascomycota</taxon>
        <taxon>Saccharomycotina</taxon>
        <taxon>Pichiomycetes</taxon>
        <taxon>Pichiales</taxon>
        <taxon>Pichiaceae</taxon>
        <taxon>Komagataella</taxon>
    </lineage>
</organism>
<dbReference type="Gene3D" id="3.40.50.12120">
    <property type="entry name" value="POC1 chaperone"/>
    <property type="match status" value="1"/>
</dbReference>
<sequence>MLIKPWAETIPRHELAEELENELPIEPVLSYTQIETPTHNQFLIIGNSNFNTILNSFDKLTEYATISIDYNSSDSKNNDDDFHEDEQLYQINKQSVFEPKTITVYRTVNHNNQNVLLVSVPLFANIYTYNVLAKFLLVHLNSKQILVLGSSQLENELLAKLATKQDSELDPKLKQIAQLKPPSFVTGIAASLLSTGKTLHKDMVALLLDGDGPIDYERLNENGLNACTSLLGQVVHVDLNRKKSLNRPGLYL</sequence>
<dbReference type="EMBL" id="CP014586">
    <property type="protein sequence ID" value="ANZ77194.1"/>
    <property type="molecule type" value="Genomic_DNA"/>
</dbReference>
<evidence type="ECO:0000313" key="2">
    <source>
        <dbReference type="Proteomes" id="UP000094565"/>
    </source>
</evidence>
<dbReference type="AlphaFoldDB" id="A0A1B2JGJ9"/>
<gene>
    <name evidence="1" type="primary">PBA1</name>
    <name evidence="1" type="ORF">ATY40_BA7503947</name>
</gene>
<accession>A0A1B2JGJ9</accession>
<proteinExistence type="predicted"/>
<dbReference type="OrthoDB" id="3980818at2759"/>